<sequence length="89" mass="9540">MGSEQPHPPADLLELVLAVFQAVLDNEDVDADTDFFEAGGNSILAARAVTRVQKQSGAEVSFRDILFARTAKELAAKIEDKGPRGSRAV</sequence>
<organism evidence="4 5">
    <name type="scientific">Lentzea rhizosphaerae</name>
    <dbReference type="NCBI Taxonomy" id="2041025"/>
    <lineage>
        <taxon>Bacteria</taxon>
        <taxon>Bacillati</taxon>
        <taxon>Actinomycetota</taxon>
        <taxon>Actinomycetes</taxon>
        <taxon>Pseudonocardiales</taxon>
        <taxon>Pseudonocardiaceae</taxon>
        <taxon>Lentzea</taxon>
    </lineage>
</organism>
<evidence type="ECO:0000313" key="5">
    <source>
        <dbReference type="Proteomes" id="UP001595690"/>
    </source>
</evidence>
<name>A0ABV8BNR3_9PSEU</name>
<reference evidence="5" key="1">
    <citation type="journal article" date="2019" name="Int. J. Syst. Evol. Microbiol.">
        <title>The Global Catalogue of Microorganisms (GCM) 10K type strain sequencing project: providing services to taxonomists for standard genome sequencing and annotation.</title>
        <authorList>
            <consortium name="The Broad Institute Genomics Platform"/>
            <consortium name="The Broad Institute Genome Sequencing Center for Infectious Disease"/>
            <person name="Wu L."/>
            <person name="Ma J."/>
        </authorList>
    </citation>
    <scope>NUCLEOTIDE SEQUENCE [LARGE SCALE GENOMIC DNA]</scope>
    <source>
        <strain evidence="5">CGMCC 4.7405</strain>
    </source>
</reference>
<proteinExistence type="predicted"/>
<dbReference type="InterPro" id="IPR009081">
    <property type="entry name" value="PP-bd_ACP"/>
</dbReference>
<dbReference type="SUPFAM" id="SSF47336">
    <property type="entry name" value="ACP-like"/>
    <property type="match status" value="1"/>
</dbReference>
<dbReference type="PANTHER" id="PTHR45527">
    <property type="entry name" value="NONRIBOSOMAL PEPTIDE SYNTHETASE"/>
    <property type="match status" value="1"/>
</dbReference>
<dbReference type="Proteomes" id="UP001595690">
    <property type="component" value="Unassembled WGS sequence"/>
</dbReference>
<dbReference type="InterPro" id="IPR006162">
    <property type="entry name" value="Ppantetheine_attach_site"/>
</dbReference>
<protein>
    <submittedName>
        <fullName evidence="4">Acyl carrier protein</fullName>
    </submittedName>
</protein>
<feature type="domain" description="Carrier" evidence="3">
    <location>
        <begin position="7"/>
        <end position="82"/>
    </location>
</feature>
<dbReference type="Pfam" id="PF00550">
    <property type="entry name" value="PP-binding"/>
    <property type="match status" value="1"/>
</dbReference>
<dbReference type="PANTHER" id="PTHR45527:SF1">
    <property type="entry name" value="FATTY ACID SYNTHASE"/>
    <property type="match status" value="1"/>
</dbReference>
<comment type="caution">
    <text evidence="4">The sequence shown here is derived from an EMBL/GenBank/DDBJ whole genome shotgun (WGS) entry which is preliminary data.</text>
</comment>
<keyword evidence="1" id="KW-0596">Phosphopantetheine</keyword>
<dbReference type="PROSITE" id="PS00012">
    <property type="entry name" value="PHOSPHOPANTETHEINE"/>
    <property type="match status" value="1"/>
</dbReference>
<evidence type="ECO:0000259" key="3">
    <source>
        <dbReference type="PROSITE" id="PS50075"/>
    </source>
</evidence>
<accession>A0ABV8BNR3</accession>
<evidence type="ECO:0000313" key="4">
    <source>
        <dbReference type="EMBL" id="MFC3890931.1"/>
    </source>
</evidence>
<keyword evidence="5" id="KW-1185">Reference proteome</keyword>
<dbReference type="PROSITE" id="PS50075">
    <property type="entry name" value="CARRIER"/>
    <property type="match status" value="1"/>
</dbReference>
<evidence type="ECO:0000256" key="1">
    <source>
        <dbReference type="ARBA" id="ARBA00022450"/>
    </source>
</evidence>
<dbReference type="EMBL" id="JBHRZI010000008">
    <property type="protein sequence ID" value="MFC3890931.1"/>
    <property type="molecule type" value="Genomic_DNA"/>
</dbReference>
<gene>
    <name evidence="4" type="ORF">ACFOWZ_05550</name>
</gene>
<dbReference type="Gene3D" id="1.10.1200.10">
    <property type="entry name" value="ACP-like"/>
    <property type="match status" value="1"/>
</dbReference>
<evidence type="ECO:0000256" key="2">
    <source>
        <dbReference type="ARBA" id="ARBA00022553"/>
    </source>
</evidence>
<dbReference type="RefSeq" id="WP_382369740.1">
    <property type="nucleotide sequence ID" value="NZ_JBHRZI010000008.1"/>
</dbReference>
<dbReference type="InterPro" id="IPR036736">
    <property type="entry name" value="ACP-like_sf"/>
</dbReference>
<keyword evidence="2" id="KW-0597">Phosphoprotein</keyword>